<evidence type="ECO:0000259" key="10">
    <source>
        <dbReference type="Pfam" id="PF22456"/>
    </source>
</evidence>
<evidence type="ECO:0000256" key="1">
    <source>
        <dbReference type="ARBA" id="ARBA00007261"/>
    </source>
</evidence>
<dbReference type="Pfam" id="PF00675">
    <property type="entry name" value="Peptidase_M16"/>
    <property type="match status" value="1"/>
</dbReference>
<proteinExistence type="inferred from homology"/>
<keyword evidence="3" id="KW-0479">Metal-binding</keyword>
<feature type="domain" description="Peptidase M16 N-terminal" evidence="7">
    <location>
        <begin position="36"/>
        <end position="184"/>
    </location>
</feature>
<protein>
    <submittedName>
        <fullName evidence="11">Uncharacterized protein</fullName>
    </submittedName>
</protein>
<dbReference type="VEuPathDB" id="FungiDB:F4678DRAFT_80479"/>
<comment type="similarity">
    <text evidence="1">Belongs to the peptidase M16 family.</text>
</comment>
<evidence type="ECO:0000259" key="8">
    <source>
        <dbReference type="Pfam" id="PF05193"/>
    </source>
</evidence>
<keyword evidence="12" id="KW-1185">Reference proteome</keyword>
<dbReference type="Pfam" id="PF16187">
    <property type="entry name" value="Peptidase_M16_M"/>
    <property type="match status" value="1"/>
</dbReference>
<dbReference type="VEuPathDB" id="FungiDB:F4678DRAFT_69931"/>
<name>A0A9W8TRW7_9PEZI</name>
<evidence type="ECO:0000256" key="6">
    <source>
        <dbReference type="ARBA" id="ARBA00023049"/>
    </source>
</evidence>
<dbReference type="GO" id="GO:0046872">
    <property type="term" value="F:metal ion binding"/>
    <property type="evidence" value="ECO:0007669"/>
    <property type="project" value="UniProtKB-KW"/>
</dbReference>
<dbReference type="Pfam" id="PF22456">
    <property type="entry name" value="PqqF-like_C_4"/>
    <property type="match status" value="1"/>
</dbReference>
<dbReference type="InterPro" id="IPR054734">
    <property type="entry name" value="PqqF-like_C_4"/>
</dbReference>
<evidence type="ECO:0000256" key="3">
    <source>
        <dbReference type="ARBA" id="ARBA00022723"/>
    </source>
</evidence>
<dbReference type="GO" id="GO:0043171">
    <property type="term" value="P:peptide catabolic process"/>
    <property type="evidence" value="ECO:0007669"/>
    <property type="project" value="TreeGrafter"/>
</dbReference>
<dbReference type="InterPro" id="IPR007863">
    <property type="entry name" value="Peptidase_M16_C"/>
</dbReference>
<dbReference type="EMBL" id="JANPWZ010000044">
    <property type="protein sequence ID" value="KAJ3579924.1"/>
    <property type="molecule type" value="Genomic_DNA"/>
</dbReference>
<evidence type="ECO:0000313" key="11">
    <source>
        <dbReference type="EMBL" id="KAJ3579924.1"/>
    </source>
</evidence>
<dbReference type="FunFam" id="3.30.830.10:FF:000003">
    <property type="entry name" value="Insulin-degrading enzyme"/>
    <property type="match status" value="1"/>
</dbReference>
<dbReference type="SUPFAM" id="SSF63411">
    <property type="entry name" value="LuxS/MPP-like metallohydrolase"/>
    <property type="match status" value="4"/>
</dbReference>
<organism evidence="11 12">
    <name type="scientific">Xylaria arbuscula</name>
    <dbReference type="NCBI Taxonomy" id="114810"/>
    <lineage>
        <taxon>Eukaryota</taxon>
        <taxon>Fungi</taxon>
        <taxon>Dikarya</taxon>
        <taxon>Ascomycota</taxon>
        <taxon>Pezizomycotina</taxon>
        <taxon>Sordariomycetes</taxon>
        <taxon>Xylariomycetidae</taxon>
        <taxon>Xylariales</taxon>
        <taxon>Xylariaceae</taxon>
        <taxon>Xylaria</taxon>
    </lineage>
</organism>
<evidence type="ECO:0000256" key="2">
    <source>
        <dbReference type="ARBA" id="ARBA00022670"/>
    </source>
</evidence>
<dbReference type="PANTHER" id="PTHR43690">
    <property type="entry name" value="NARDILYSIN"/>
    <property type="match status" value="1"/>
</dbReference>
<feature type="domain" description="Coenzyme PQQ synthesis protein F-like C-terminal lobe" evidence="10">
    <location>
        <begin position="740"/>
        <end position="838"/>
    </location>
</feature>
<dbReference type="GO" id="GO:0004222">
    <property type="term" value="F:metalloendopeptidase activity"/>
    <property type="evidence" value="ECO:0007669"/>
    <property type="project" value="TreeGrafter"/>
</dbReference>
<dbReference type="PANTHER" id="PTHR43690:SF18">
    <property type="entry name" value="INSULIN-DEGRADING ENZYME-RELATED"/>
    <property type="match status" value="1"/>
</dbReference>
<dbReference type="InterPro" id="IPR011249">
    <property type="entry name" value="Metalloenz_LuxS/M16"/>
</dbReference>
<comment type="caution">
    <text evidence="11">The sequence shown here is derived from an EMBL/GenBank/DDBJ whole genome shotgun (WGS) entry which is preliminary data.</text>
</comment>
<dbReference type="AlphaFoldDB" id="A0A9W8TRW7"/>
<evidence type="ECO:0000259" key="9">
    <source>
        <dbReference type="Pfam" id="PF16187"/>
    </source>
</evidence>
<dbReference type="InterPro" id="IPR050626">
    <property type="entry name" value="Peptidase_M16"/>
</dbReference>
<evidence type="ECO:0000256" key="5">
    <source>
        <dbReference type="ARBA" id="ARBA00022833"/>
    </source>
</evidence>
<dbReference type="FunFam" id="3.30.830.10:FF:000004">
    <property type="entry name" value="Putative insulin-degrading enzyme"/>
    <property type="match status" value="1"/>
</dbReference>
<keyword evidence="2" id="KW-0645">Protease</keyword>
<dbReference type="InterPro" id="IPR032632">
    <property type="entry name" value="Peptidase_M16_M"/>
</dbReference>
<dbReference type="GO" id="GO:0005829">
    <property type="term" value="C:cytosol"/>
    <property type="evidence" value="ECO:0007669"/>
    <property type="project" value="TreeGrafter"/>
</dbReference>
<gene>
    <name evidence="11" type="ORF">NPX13_g637</name>
</gene>
<feature type="domain" description="Peptidase M16 middle/third" evidence="9">
    <location>
        <begin position="345"/>
        <end position="631"/>
    </location>
</feature>
<keyword evidence="6" id="KW-0482">Metalloprotease</keyword>
<dbReference type="Gene3D" id="3.30.830.10">
    <property type="entry name" value="Metalloenzyme, LuxS/M16 peptidase-like"/>
    <property type="match status" value="4"/>
</dbReference>
<accession>A0A9W8TRW7</accession>
<evidence type="ECO:0000256" key="4">
    <source>
        <dbReference type="ARBA" id="ARBA00022801"/>
    </source>
</evidence>
<sequence>MSPSIPVERVTDQLETPLLDDRQYRVIILPNKLEALLVQDPETDKASAALDVNVGAFSDDDKMPGTAHAVEHLSFMGTKKYPEENAFTAYLSTHAGYSNAYTSATSTNYYFEISVNPNNSKQPSEDDISTLYGALDRFAQFFIEPLFLPSALDRELRAVDSEYKKNLRSDTRRLYQLGKSLSNPSHPYCRFPTGNFDILKTQPEALGMDARQEFMNFHAKHYSSNLMKLCVLGREPLDVLQTWVADLFSGVPNKNLPQNRWEIEPLFRENQLAVQCFAKPIMAFRVLRVSFPFLDEEDFYENQRLGLVMYKEVAKALFQYISLLRQTPPQEWIFNEGKQMADIKFKFRQKIPASSFTSMISSVMQTPLPRKWLLSGKDRLRKFDPTKIQAGIGLLRPDNMRMTIVSQDFPGGWNEKEKWYGTEYRYEKIPEEFLAALANELNTPSHRRLSALYLPTENPFIPTDLEIKKKEAGNPAVSPRVIRNDQFARVWWKKDDAFRVPNANIRVGIKSRIVSASANNLVKSQLFTDLVVDTLEEYSYNAQLAGLRYSIALDSRGLLVAVSGYTDKLALLLEQVFITIRNLIVEDERFAIVKENLTQRYKNFELRQPFTQVGDYVSWLTSQDGFVPEQLVIELPSITAQDIRIFHSQIMARLHIETYVHGNLHKGDALELTDMIQSILNPRILPTEEWPILRSLDLPPGSNFVYQKTLKDLANINNCVMYYLHIGNRADRNIRVKTQLFEQMIHEPAFHQLRTKEQLGYIVSSGLQDFATMHGFYFVIQSQMGSEYLVSRIDAFLRAQAAALGGMTNTAFERHKGSLINKQLEKLQNLDQETQKHWAEISNEYYDFDAAQRDAELVRTLTQPMMIEFYTNYIYPTSLTRARLVVQLIAQGVDTELANHGPALVSDGTVPTLITSVRDYKAGLAVSAGARPVRNLGEFLRETSPILCSALGAKKLGARFGLEIKPSKWHSSEGEVLRVDKPVHHKTDAERQANREKRDALLQKHKDMAPIIPSYDYSPQAQQIVLTRPRKAGAQDLVYKGRPRMRARTCEECGHKRCADCPRYPDNKKSYPYGYPNDEPGSKFKGIYACHGCRAKFDPQAEDGTPCSKCGHEKCSECPRVKPRRVEPEPDPEVLESLRLRMAALQTSES</sequence>
<dbReference type="Proteomes" id="UP001148614">
    <property type="component" value="Unassembled WGS sequence"/>
</dbReference>
<keyword evidence="4" id="KW-0378">Hydrolase</keyword>
<dbReference type="InterPro" id="IPR011765">
    <property type="entry name" value="Pept_M16_N"/>
</dbReference>
<feature type="domain" description="Peptidase M16 C-terminal" evidence="8">
    <location>
        <begin position="211"/>
        <end position="303"/>
    </location>
</feature>
<evidence type="ECO:0000313" key="12">
    <source>
        <dbReference type="Proteomes" id="UP001148614"/>
    </source>
</evidence>
<dbReference type="Pfam" id="PF05193">
    <property type="entry name" value="Peptidase_M16_C"/>
    <property type="match status" value="1"/>
</dbReference>
<dbReference type="GO" id="GO:0005739">
    <property type="term" value="C:mitochondrion"/>
    <property type="evidence" value="ECO:0007669"/>
    <property type="project" value="TreeGrafter"/>
</dbReference>
<evidence type="ECO:0000259" key="7">
    <source>
        <dbReference type="Pfam" id="PF00675"/>
    </source>
</evidence>
<dbReference type="GO" id="GO:0051603">
    <property type="term" value="P:proteolysis involved in protein catabolic process"/>
    <property type="evidence" value="ECO:0007669"/>
    <property type="project" value="TreeGrafter"/>
</dbReference>
<keyword evidence="5" id="KW-0862">Zinc</keyword>
<reference evidence="11" key="1">
    <citation type="submission" date="2022-07" db="EMBL/GenBank/DDBJ databases">
        <title>Genome Sequence of Xylaria arbuscula.</title>
        <authorList>
            <person name="Buettner E."/>
        </authorList>
    </citation>
    <scope>NUCLEOTIDE SEQUENCE</scope>
    <source>
        <strain evidence="11">VT107</strain>
    </source>
</reference>